<sequence length="98" mass="11273">MRALPAAAMAAFRADAAVRNQQDAETAADVPMAMAYLDRCGATFEQVPGYPTWFAARWEDSRSFDEPRRWACCIEEWDREHHYAKAFRARVEMQEGLQ</sequence>
<accession>A0ABY0PFU0</accession>
<dbReference type="Proteomes" id="UP000199468">
    <property type="component" value="Unassembled WGS sequence"/>
</dbReference>
<dbReference type="EMBL" id="FNBZ01000016">
    <property type="protein sequence ID" value="SDH78990.1"/>
    <property type="molecule type" value="Genomic_DNA"/>
</dbReference>
<gene>
    <name evidence="1" type="ORF">SAMN05421844_1165</name>
</gene>
<organism evidence="1 2">
    <name type="scientific">Bosea robiniae</name>
    <dbReference type="NCBI Taxonomy" id="1036780"/>
    <lineage>
        <taxon>Bacteria</taxon>
        <taxon>Pseudomonadati</taxon>
        <taxon>Pseudomonadota</taxon>
        <taxon>Alphaproteobacteria</taxon>
        <taxon>Hyphomicrobiales</taxon>
        <taxon>Boseaceae</taxon>
        <taxon>Bosea</taxon>
    </lineage>
</organism>
<evidence type="ECO:0000313" key="2">
    <source>
        <dbReference type="Proteomes" id="UP000199468"/>
    </source>
</evidence>
<keyword evidence="2" id="KW-1185">Reference proteome</keyword>
<comment type="caution">
    <text evidence="1">The sequence shown here is derived from an EMBL/GenBank/DDBJ whole genome shotgun (WGS) entry which is preliminary data.</text>
</comment>
<proteinExistence type="predicted"/>
<name>A0ABY0PFU0_9HYPH</name>
<dbReference type="RefSeq" id="WP_091862933.1">
    <property type="nucleotide sequence ID" value="NZ_FNBZ01000016.1"/>
</dbReference>
<protein>
    <submittedName>
        <fullName evidence="1">Uncharacterized protein</fullName>
    </submittedName>
</protein>
<evidence type="ECO:0000313" key="1">
    <source>
        <dbReference type="EMBL" id="SDH78990.1"/>
    </source>
</evidence>
<reference evidence="1 2" key="1">
    <citation type="submission" date="2016-10" db="EMBL/GenBank/DDBJ databases">
        <authorList>
            <person name="Varghese N."/>
            <person name="Submissions S."/>
        </authorList>
    </citation>
    <scope>NUCLEOTIDE SEQUENCE [LARGE SCALE GENOMIC DNA]</scope>
    <source>
        <strain evidence="1 2">DSM 26672</strain>
    </source>
</reference>